<keyword evidence="10" id="KW-1185">Reference proteome</keyword>
<protein>
    <recommendedName>
        <fullName evidence="8">Probable membrane transporter protein</fullName>
    </recommendedName>
</protein>
<evidence type="ECO:0000256" key="1">
    <source>
        <dbReference type="ARBA" id="ARBA00004651"/>
    </source>
</evidence>
<feature type="transmembrane region" description="Helical" evidence="8">
    <location>
        <begin position="73"/>
        <end position="93"/>
    </location>
</feature>
<feature type="transmembrane region" description="Helical" evidence="8">
    <location>
        <begin position="12"/>
        <end position="32"/>
    </location>
</feature>
<dbReference type="OrthoDB" id="5801432at2"/>
<keyword evidence="5 8" id="KW-0812">Transmembrane</keyword>
<keyword evidence="7 8" id="KW-0472">Membrane</keyword>
<dbReference type="PANTHER" id="PTHR30269">
    <property type="entry name" value="TRANSMEMBRANE PROTEIN YFCA"/>
    <property type="match status" value="1"/>
</dbReference>
<feature type="transmembrane region" description="Helical" evidence="8">
    <location>
        <begin position="128"/>
        <end position="155"/>
    </location>
</feature>
<dbReference type="Proteomes" id="UP000199729">
    <property type="component" value="Chromosome"/>
</dbReference>
<feature type="transmembrane region" description="Helical" evidence="8">
    <location>
        <begin position="223"/>
        <end position="241"/>
    </location>
</feature>
<comment type="similarity">
    <text evidence="2 8">Belongs to the 4-toluene sulfonate uptake permease (TSUP) (TC 2.A.102) family.</text>
</comment>
<dbReference type="AlphaFoldDB" id="A0A221KBD8"/>
<reference evidence="9 10" key="1">
    <citation type="submission" date="2017-07" db="EMBL/GenBank/DDBJ databases">
        <title>Complete Genome Sequence of the cosmetic ferment Vitreoscilla filiformis (ATCC15551).</title>
        <authorList>
            <person name="Contreras S."/>
            <person name="Sagory-Zalkind P."/>
            <person name="Blanquart H."/>
            <person name="Iltis A."/>
            <person name="Morand S.C."/>
        </authorList>
    </citation>
    <scope>NUCLEOTIDE SEQUENCE [LARGE SCALE GENOMIC DNA]</scope>
    <source>
        <strain evidence="9 10">ATCC 15551</strain>
    </source>
</reference>
<dbReference type="RefSeq" id="WP_089415725.1">
    <property type="nucleotide sequence ID" value="NZ_CP022423.1"/>
</dbReference>
<feature type="transmembrane region" description="Helical" evidence="8">
    <location>
        <begin position="99"/>
        <end position="116"/>
    </location>
</feature>
<evidence type="ECO:0000256" key="8">
    <source>
        <dbReference type="RuleBase" id="RU363041"/>
    </source>
</evidence>
<accession>A0A221KBD8</accession>
<evidence type="ECO:0000256" key="2">
    <source>
        <dbReference type="ARBA" id="ARBA00009142"/>
    </source>
</evidence>
<evidence type="ECO:0000256" key="4">
    <source>
        <dbReference type="ARBA" id="ARBA00022475"/>
    </source>
</evidence>
<dbReference type="EMBL" id="CP022423">
    <property type="protein sequence ID" value="ASM76348.1"/>
    <property type="molecule type" value="Genomic_DNA"/>
</dbReference>
<evidence type="ECO:0000313" key="9">
    <source>
        <dbReference type="EMBL" id="ASM76348.1"/>
    </source>
</evidence>
<keyword evidence="3" id="KW-0813">Transport</keyword>
<keyword evidence="6 8" id="KW-1133">Transmembrane helix</keyword>
<dbReference type="InterPro" id="IPR052017">
    <property type="entry name" value="TSUP"/>
</dbReference>
<keyword evidence="4 8" id="KW-1003">Cell membrane</keyword>
<sequence>MAWADYSVMAAGLLLAYVIRGIVGFGSAMVAVPILSRYFPVSEVVPGVMLIDYVAALQLSWGKRSSGVDKQEILRLLPYSLVGCVTGVCLLATTDNTLMMQALSVVVIVFGAYYAIKPDAISVLSERWAPLAGFSGGATGAMFGVSAPPYIIYLAGRLRDVTALRSTFSFLARFDGAFRIVFMVILGLMLKLIVLKVFLLGLVCCVAGLWLGDKLHGRLPAQSAMRCVGGVIALLGVALLLNGRPPFI</sequence>
<dbReference type="GO" id="GO:0005886">
    <property type="term" value="C:plasma membrane"/>
    <property type="evidence" value="ECO:0007669"/>
    <property type="project" value="UniProtKB-SubCell"/>
</dbReference>
<proteinExistence type="inferred from homology"/>
<dbReference type="Pfam" id="PF01925">
    <property type="entry name" value="TauE"/>
    <property type="match status" value="1"/>
</dbReference>
<feature type="transmembrane region" description="Helical" evidence="8">
    <location>
        <begin position="193"/>
        <end position="211"/>
    </location>
</feature>
<dbReference type="KEGG" id="vff:VITFI_CDS0569"/>
<comment type="subcellular location">
    <subcellularLocation>
        <location evidence="1 8">Cell membrane</location>
        <topology evidence="1 8">Multi-pass membrane protein</topology>
    </subcellularLocation>
</comment>
<dbReference type="InterPro" id="IPR002781">
    <property type="entry name" value="TM_pro_TauE-like"/>
</dbReference>
<evidence type="ECO:0000256" key="6">
    <source>
        <dbReference type="ARBA" id="ARBA00022989"/>
    </source>
</evidence>
<evidence type="ECO:0000313" key="10">
    <source>
        <dbReference type="Proteomes" id="UP000199729"/>
    </source>
</evidence>
<evidence type="ECO:0000256" key="3">
    <source>
        <dbReference type="ARBA" id="ARBA00022448"/>
    </source>
</evidence>
<evidence type="ECO:0000256" key="7">
    <source>
        <dbReference type="ARBA" id="ARBA00023136"/>
    </source>
</evidence>
<dbReference type="PANTHER" id="PTHR30269:SF37">
    <property type="entry name" value="MEMBRANE TRANSPORTER PROTEIN"/>
    <property type="match status" value="1"/>
</dbReference>
<gene>
    <name evidence="9" type="ORF">VITFI_CDS0569</name>
</gene>
<name>A0A221KBD8_VITFI</name>
<evidence type="ECO:0000256" key="5">
    <source>
        <dbReference type="ARBA" id="ARBA00022692"/>
    </source>
</evidence>
<organism evidence="9 10">
    <name type="scientific">Vitreoscilla filiformis</name>
    <dbReference type="NCBI Taxonomy" id="63"/>
    <lineage>
        <taxon>Bacteria</taxon>
        <taxon>Pseudomonadati</taxon>
        <taxon>Pseudomonadota</taxon>
        <taxon>Betaproteobacteria</taxon>
        <taxon>Neisseriales</taxon>
        <taxon>Neisseriaceae</taxon>
        <taxon>Vitreoscilla</taxon>
    </lineage>
</organism>